<dbReference type="NCBIfam" id="TIGR02623">
    <property type="entry name" value="G1P_cyt_trans"/>
    <property type="match status" value="1"/>
</dbReference>
<gene>
    <name evidence="2" type="primary">rfbF</name>
    <name evidence="2" type="ORF">CFE62_000955</name>
</gene>
<accession>A0A370CJC8</accession>
<reference evidence="2 3" key="1">
    <citation type="journal article" date="2017" name="Int. J. Syst. Evol. Microbiol.">
        <title>Aquarickettsiella crustaci n. gen. n. sp. (Gammaproteobacteria: Legionellales: Coxiellaceae); a bacterial pathogen of the freshwater crustacean: Gammarus fossarum (Malacostraca: Amphipoda).</title>
        <authorList>
            <person name="Bojko J."/>
            <person name="Dunn A.M."/>
            <person name="Stebbing P.D."/>
            <person name="Van Aerle R."/>
            <person name="Bacela-Spychalska K."/>
            <person name="Bean T.P."/>
            <person name="Stentiford G.D."/>
        </authorList>
    </citation>
    <scope>NUCLEOTIDE SEQUENCE [LARGE SCALE GENOMIC DNA]</scope>
    <source>
        <strain evidence="2">RA15029</strain>
    </source>
</reference>
<keyword evidence="2" id="KW-0548">Nucleotidyltransferase</keyword>
<evidence type="ECO:0000259" key="1">
    <source>
        <dbReference type="Pfam" id="PF00483"/>
    </source>
</evidence>
<dbReference type="EC" id="2.7.7.33" evidence="2"/>
<dbReference type="InterPro" id="IPR029044">
    <property type="entry name" value="Nucleotide-diphossugar_trans"/>
</dbReference>
<proteinExistence type="predicted"/>
<dbReference type="GO" id="GO:0009243">
    <property type="term" value="P:O antigen biosynthetic process"/>
    <property type="evidence" value="ECO:0007669"/>
    <property type="project" value="InterPro"/>
</dbReference>
<organism evidence="2 3">
    <name type="scientific">Candidatus Aquirickettsiella gammari</name>
    <dbReference type="NCBI Taxonomy" id="2016198"/>
    <lineage>
        <taxon>Bacteria</taxon>
        <taxon>Pseudomonadati</taxon>
        <taxon>Pseudomonadota</taxon>
        <taxon>Gammaproteobacteria</taxon>
        <taxon>Legionellales</taxon>
        <taxon>Coxiellaceae</taxon>
        <taxon>Candidatus Aquirickettsiella</taxon>
    </lineage>
</organism>
<dbReference type="CDD" id="cd02524">
    <property type="entry name" value="G1P_cytidylyltransferase"/>
    <property type="match status" value="1"/>
</dbReference>
<name>A0A370CJC8_9COXI</name>
<dbReference type="GO" id="GO:0047343">
    <property type="term" value="F:glucose-1-phosphate cytidylyltransferase activity"/>
    <property type="evidence" value="ECO:0007669"/>
    <property type="project" value="UniProtKB-EC"/>
</dbReference>
<feature type="domain" description="Nucleotidyl transferase" evidence="1">
    <location>
        <begin position="2"/>
        <end position="202"/>
    </location>
</feature>
<dbReference type="AlphaFoldDB" id="A0A370CJC8"/>
<evidence type="ECO:0000313" key="3">
    <source>
        <dbReference type="Proteomes" id="UP000226429"/>
    </source>
</evidence>
<dbReference type="InterPro" id="IPR013446">
    <property type="entry name" value="G1P_cyt_trans-like"/>
</dbReference>
<dbReference type="Proteomes" id="UP000226429">
    <property type="component" value="Unassembled WGS sequence"/>
</dbReference>
<dbReference type="Gene3D" id="3.90.550.10">
    <property type="entry name" value="Spore Coat Polysaccharide Biosynthesis Protein SpsA, Chain A"/>
    <property type="match status" value="1"/>
</dbReference>
<dbReference type="PANTHER" id="PTHR47183">
    <property type="entry name" value="GLUCOSE-1-PHOSPHATE CYTIDYLYLTRANSFERASE-RELATED"/>
    <property type="match status" value="1"/>
</dbReference>
<dbReference type="Pfam" id="PF00483">
    <property type="entry name" value="NTP_transferase"/>
    <property type="match status" value="1"/>
</dbReference>
<sequence>MKTVILAGGYGTRISEETHLRPKPMVEIGGKPILWHIMKLFSFYGLHEFIICLGYKGYLIKEYFSNYYLHTSDVTFDMRENKTKIHQNKAEPWRITLVETGEETMTGGRLRRIAPYLDEDDFCFTYGDGLSNVNIRALVDYHRQQNTLATLTAVQTIGRFGALDISDKKVTAFKEKPHGDGVWINGGFFVLSPKVLSYIENDYTIWEQQPLETLVQEGELSAFFHQGFWHPMDTLRDKNSLEELWSSNQAPWKLWENRPQSIQNTVCI</sequence>
<dbReference type="PANTHER" id="PTHR47183:SF1">
    <property type="entry name" value="GLUCOSE-1-PHOSPHATE CYTIDYLYLTRANSFERASE"/>
    <property type="match status" value="1"/>
</dbReference>
<dbReference type="SUPFAM" id="SSF53448">
    <property type="entry name" value="Nucleotide-diphospho-sugar transferases"/>
    <property type="match status" value="1"/>
</dbReference>
<keyword evidence="3" id="KW-1185">Reference proteome</keyword>
<evidence type="ECO:0000313" key="2">
    <source>
        <dbReference type="EMBL" id="RDH40961.1"/>
    </source>
</evidence>
<dbReference type="EMBL" id="NMOS02000002">
    <property type="protein sequence ID" value="RDH40961.1"/>
    <property type="molecule type" value="Genomic_DNA"/>
</dbReference>
<keyword evidence="2" id="KW-0808">Transferase</keyword>
<dbReference type="InterPro" id="IPR005835">
    <property type="entry name" value="NTP_transferase_dom"/>
</dbReference>
<reference evidence="2 3" key="2">
    <citation type="journal article" date="2018" name="J. Invertebr. Pathol.">
        <title>'Candidatus Aquirickettsiella gammari' (Gammaproteobacteria: Legionellales: Coxiellaceae): A bacterial pathogen of the freshwater crustacean Gammarus fossarum (Malacostraca: Amphipoda).</title>
        <authorList>
            <person name="Bojko J."/>
            <person name="Dunn A.M."/>
            <person name="Stebbing P.D."/>
            <person name="van Aerle R."/>
            <person name="Bacela-Spychalska K."/>
            <person name="Bean T.P."/>
            <person name="Urrutia A."/>
            <person name="Stentiford G.D."/>
        </authorList>
    </citation>
    <scope>NUCLEOTIDE SEQUENCE [LARGE SCALE GENOMIC DNA]</scope>
    <source>
        <strain evidence="2">RA15029</strain>
    </source>
</reference>
<comment type="caution">
    <text evidence="2">The sequence shown here is derived from an EMBL/GenBank/DDBJ whole genome shotgun (WGS) entry which is preliminary data.</text>
</comment>
<dbReference type="InterPro" id="IPR046981">
    <property type="entry name" value="G1P_cyt_trans"/>
</dbReference>
<protein>
    <submittedName>
        <fullName evidence="2">Glucose-1-phosphate cytidylyltransferase</fullName>
        <ecNumber evidence="2">2.7.7.33</ecNumber>
    </submittedName>
</protein>